<sequence>MLLDFLMNKCRGVCQKSEFTVFIQTPKELYIYSRVPICGFIRLRRSRTFLLV</sequence>
<organism evidence="1">
    <name type="scientific">termite gut metagenome</name>
    <dbReference type="NCBI Taxonomy" id="433724"/>
    <lineage>
        <taxon>unclassified sequences</taxon>
        <taxon>metagenomes</taxon>
        <taxon>organismal metagenomes</taxon>
    </lineage>
</organism>
<protein>
    <submittedName>
        <fullName evidence="1">Uncharacterized protein</fullName>
    </submittedName>
</protein>
<evidence type="ECO:0000313" key="1">
    <source>
        <dbReference type="EMBL" id="KAA6313759.1"/>
    </source>
</evidence>
<feature type="non-terminal residue" evidence="1">
    <location>
        <position position="52"/>
    </location>
</feature>
<proteinExistence type="predicted"/>
<dbReference type="EMBL" id="SNRY01005930">
    <property type="protein sequence ID" value="KAA6313759.1"/>
    <property type="molecule type" value="Genomic_DNA"/>
</dbReference>
<accession>A0A5J4PYI9</accession>
<comment type="caution">
    <text evidence="1">The sequence shown here is derived from an EMBL/GenBank/DDBJ whole genome shotgun (WGS) entry which is preliminary data.</text>
</comment>
<name>A0A5J4PYI9_9ZZZZ</name>
<dbReference type="AlphaFoldDB" id="A0A5J4PYI9"/>
<reference evidence="1" key="1">
    <citation type="submission" date="2019-03" db="EMBL/GenBank/DDBJ databases">
        <title>Single cell metagenomics reveals metabolic interactions within the superorganism composed of flagellate Streblomastix strix and complex community of Bacteroidetes bacteria on its surface.</title>
        <authorList>
            <person name="Treitli S.C."/>
            <person name="Kolisko M."/>
            <person name="Husnik F."/>
            <person name="Keeling P."/>
            <person name="Hampl V."/>
        </authorList>
    </citation>
    <scope>NUCLEOTIDE SEQUENCE</scope>
    <source>
        <strain evidence="1">STM</strain>
    </source>
</reference>
<gene>
    <name evidence="1" type="ORF">EZS27_035522</name>
</gene>